<evidence type="ECO:0000256" key="3">
    <source>
        <dbReference type="ARBA" id="ARBA00022723"/>
    </source>
</evidence>
<organism evidence="7 8">
    <name type="scientific">Roseomonas acroporae</name>
    <dbReference type="NCBI Taxonomy" id="2937791"/>
    <lineage>
        <taxon>Bacteria</taxon>
        <taxon>Pseudomonadati</taxon>
        <taxon>Pseudomonadota</taxon>
        <taxon>Alphaproteobacteria</taxon>
        <taxon>Acetobacterales</taxon>
        <taxon>Roseomonadaceae</taxon>
        <taxon>Roseomonas</taxon>
    </lineage>
</organism>
<dbReference type="InterPro" id="IPR036866">
    <property type="entry name" value="RibonucZ/Hydroxyglut_hydro"/>
</dbReference>
<keyword evidence="3" id="KW-0479">Metal-binding</keyword>
<dbReference type="AlphaFoldDB" id="A0A9X2BVN0"/>
<protein>
    <submittedName>
        <fullName evidence="7">MBL fold metallo-hydrolase</fullName>
    </submittedName>
</protein>
<dbReference type="InterPro" id="IPR051013">
    <property type="entry name" value="MBL_superfamily_lactonases"/>
</dbReference>
<reference evidence="7" key="1">
    <citation type="submission" date="2022-04" db="EMBL/GenBank/DDBJ databases">
        <title>Roseomonas acroporae sp. nov., isolated from coral Acropora digitifera.</title>
        <authorList>
            <person name="Sun H."/>
        </authorList>
    </citation>
    <scope>NUCLEOTIDE SEQUENCE</scope>
    <source>
        <strain evidence="7">NAR14</strain>
    </source>
</reference>
<dbReference type="SMART" id="SM00849">
    <property type="entry name" value="Lactamase_B"/>
    <property type="match status" value="1"/>
</dbReference>
<comment type="similarity">
    <text evidence="2">Belongs to the metallo-beta-lactamase superfamily.</text>
</comment>
<evidence type="ECO:0000256" key="1">
    <source>
        <dbReference type="ARBA" id="ARBA00001947"/>
    </source>
</evidence>
<proteinExistence type="inferred from homology"/>
<dbReference type="EMBL" id="JALPRX010000097">
    <property type="protein sequence ID" value="MCK8786838.1"/>
    <property type="molecule type" value="Genomic_DNA"/>
</dbReference>
<evidence type="ECO:0000256" key="2">
    <source>
        <dbReference type="ARBA" id="ARBA00007749"/>
    </source>
</evidence>
<dbReference type="Pfam" id="PF00753">
    <property type="entry name" value="Lactamase_B"/>
    <property type="match status" value="1"/>
</dbReference>
<dbReference type="PANTHER" id="PTHR42978">
    <property type="entry name" value="QUORUM-QUENCHING LACTONASE YTNP-RELATED-RELATED"/>
    <property type="match status" value="1"/>
</dbReference>
<keyword evidence="8" id="KW-1185">Reference proteome</keyword>
<dbReference type="GO" id="GO:0046872">
    <property type="term" value="F:metal ion binding"/>
    <property type="evidence" value="ECO:0007669"/>
    <property type="project" value="UniProtKB-KW"/>
</dbReference>
<gene>
    <name evidence="7" type="ORF">M0638_20915</name>
</gene>
<feature type="domain" description="Metallo-beta-lactamase" evidence="6">
    <location>
        <begin position="23"/>
        <end position="208"/>
    </location>
</feature>
<evidence type="ECO:0000313" key="8">
    <source>
        <dbReference type="Proteomes" id="UP001139516"/>
    </source>
</evidence>
<evidence type="ECO:0000256" key="4">
    <source>
        <dbReference type="ARBA" id="ARBA00022801"/>
    </source>
</evidence>
<dbReference type="Gene3D" id="3.60.15.10">
    <property type="entry name" value="Ribonuclease Z/Hydroxyacylglutathione hydrolase-like"/>
    <property type="match status" value="1"/>
</dbReference>
<dbReference type="SUPFAM" id="SSF56281">
    <property type="entry name" value="Metallo-hydrolase/oxidoreductase"/>
    <property type="match status" value="1"/>
</dbReference>
<accession>A0A9X2BVN0</accession>
<evidence type="ECO:0000256" key="5">
    <source>
        <dbReference type="ARBA" id="ARBA00022833"/>
    </source>
</evidence>
<dbReference type="PANTHER" id="PTHR42978:SF2">
    <property type="entry name" value="102 KBASES UNSTABLE REGION: FROM 1 TO 119443"/>
    <property type="match status" value="1"/>
</dbReference>
<evidence type="ECO:0000313" key="7">
    <source>
        <dbReference type="EMBL" id="MCK8786838.1"/>
    </source>
</evidence>
<dbReference type="GO" id="GO:0016787">
    <property type="term" value="F:hydrolase activity"/>
    <property type="evidence" value="ECO:0007669"/>
    <property type="project" value="UniProtKB-KW"/>
</dbReference>
<dbReference type="InterPro" id="IPR001279">
    <property type="entry name" value="Metallo-B-lactamas"/>
</dbReference>
<name>A0A9X2BVN0_9PROT</name>
<sequence>MYRIDILVQGYPGKSVCHGGLGWSTIALLRSAGRTILVDVGAFNTRPELGRQLAERDVAPAQVTDILLTHAHWDHSVNYTLFPNATIWIGRTEMDWATREPPGFNPLPELYVQDLARHPRLRLVEDGEEFLPGFRAVAAPGHTPGCLLFHMTANDVPVLFSGDAAKNRAELVSNAVDMTMDAEASRASLAKVWELWQAVPGTILIPGHDLSMQLDAEGRPQYVGQRRAGISAWFDEDLAVTREFDIGAPR</sequence>
<comment type="caution">
    <text evidence="7">The sequence shown here is derived from an EMBL/GenBank/DDBJ whole genome shotgun (WGS) entry which is preliminary data.</text>
</comment>
<keyword evidence="4" id="KW-0378">Hydrolase</keyword>
<keyword evidence="5" id="KW-0862">Zinc</keyword>
<evidence type="ECO:0000259" key="6">
    <source>
        <dbReference type="SMART" id="SM00849"/>
    </source>
</evidence>
<dbReference type="RefSeq" id="WP_248668947.1">
    <property type="nucleotide sequence ID" value="NZ_JALPRX010000097.1"/>
</dbReference>
<comment type="cofactor">
    <cofactor evidence="1">
        <name>Zn(2+)</name>
        <dbReference type="ChEBI" id="CHEBI:29105"/>
    </cofactor>
</comment>
<dbReference type="Proteomes" id="UP001139516">
    <property type="component" value="Unassembled WGS sequence"/>
</dbReference>